<proteinExistence type="predicted"/>
<sequence>MKWLANLARWFGDRFLPRYRAQFVEDLPDHLRKRRVYLVGEEGAAWQAALLCPCGCEAHIQLSLVEKDDPSWRATVHQGGLVTLHPSIWRIKGCRAHFFVRRGRIAWARDSGIALPTGHH</sequence>
<gene>
    <name evidence="1" type="ORF">GGQ88_004081</name>
</gene>
<keyword evidence="2" id="KW-1185">Reference proteome</keyword>
<evidence type="ECO:0000313" key="2">
    <source>
        <dbReference type="Proteomes" id="UP000562395"/>
    </source>
</evidence>
<dbReference type="Proteomes" id="UP000562395">
    <property type="component" value="Unassembled WGS sequence"/>
</dbReference>
<organism evidence="1 2">
    <name type="scientific">Novosphingobium hassiacum</name>
    <dbReference type="NCBI Taxonomy" id="173676"/>
    <lineage>
        <taxon>Bacteria</taxon>
        <taxon>Pseudomonadati</taxon>
        <taxon>Pseudomonadota</taxon>
        <taxon>Alphaproteobacteria</taxon>
        <taxon>Sphingomonadales</taxon>
        <taxon>Sphingomonadaceae</taxon>
        <taxon>Novosphingobium</taxon>
    </lineage>
</organism>
<dbReference type="RefSeq" id="WP_183615222.1">
    <property type="nucleotide sequence ID" value="NZ_JACICY010000023.1"/>
</dbReference>
<dbReference type="EMBL" id="JACICY010000023">
    <property type="protein sequence ID" value="MBB3862779.1"/>
    <property type="molecule type" value="Genomic_DNA"/>
</dbReference>
<reference evidence="1 2" key="1">
    <citation type="submission" date="2020-08" db="EMBL/GenBank/DDBJ databases">
        <title>Genomic Encyclopedia of Type Strains, Phase IV (KMG-IV): sequencing the most valuable type-strain genomes for metagenomic binning, comparative biology and taxonomic classification.</title>
        <authorList>
            <person name="Goeker M."/>
        </authorList>
    </citation>
    <scope>NUCLEOTIDE SEQUENCE [LARGE SCALE GENOMIC DNA]</scope>
    <source>
        <strain evidence="1 2">DSM 14552</strain>
    </source>
</reference>
<comment type="caution">
    <text evidence="1">The sequence shown here is derived from an EMBL/GenBank/DDBJ whole genome shotgun (WGS) entry which is preliminary data.</text>
</comment>
<evidence type="ECO:0000313" key="1">
    <source>
        <dbReference type="EMBL" id="MBB3862779.1"/>
    </source>
</evidence>
<protein>
    <submittedName>
        <fullName evidence="1">Uncharacterized protein</fullName>
    </submittedName>
</protein>
<dbReference type="Pfam" id="PF20137">
    <property type="entry name" value="BubE"/>
    <property type="match status" value="1"/>
</dbReference>
<accession>A0A7W6A0Y6</accession>
<name>A0A7W6A0Y6_9SPHN</name>
<dbReference type="InterPro" id="IPR045384">
    <property type="entry name" value="DUF6527"/>
</dbReference>
<dbReference type="AlphaFoldDB" id="A0A7W6A0Y6"/>